<accession>Q63CD6</accession>
<feature type="transmembrane region" description="Helical" evidence="1">
    <location>
        <begin position="21"/>
        <end position="39"/>
    </location>
</feature>
<reference evidence="3" key="1">
    <citation type="journal article" date="2006" name="J. Bacteriol.">
        <title>Pathogenomic sequence analysis of Bacillus cereus and Bacillus thuringiensis isolates closely related to Bacillus anthracis.</title>
        <authorList>
            <person name="Han C.S."/>
            <person name="Xie G."/>
            <person name="Challacombe J.F."/>
            <person name="Altherr M.R."/>
            <person name="Bhotika S.S."/>
            <person name="Brown N."/>
            <person name="Bruce D."/>
            <person name="Campbell C.S."/>
            <person name="Campbell M.L."/>
            <person name="Chen J."/>
            <person name="Chertkov O."/>
            <person name="Cleland C."/>
            <person name="Dimitrijevic M."/>
            <person name="Doggett N.A."/>
            <person name="Fawcett J.J."/>
            <person name="Glavina T."/>
            <person name="Goodwin L.A."/>
            <person name="Green L.D."/>
            <person name="Hill K.K."/>
            <person name="Hitchcock P."/>
            <person name="Jackson P.J."/>
            <person name="Keim P."/>
            <person name="Kewalramani A.R."/>
            <person name="Longmire J."/>
            <person name="Lucas S."/>
            <person name="Malfatti S."/>
            <person name="McMurry K."/>
            <person name="Meincke L.J."/>
            <person name="Misra M."/>
            <person name="Moseman B.L."/>
            <person name="Mundt M."/>
            <person name="Munk A.C."/>
            <person name="Okinaka R.T."/>
            <person name="Parson-Quintana B."/>
            <person name="Reilly L.P."/>
            <person name="Richardson P."/>
            <person name="Robinson D.L."/>
            <person name="Rubin E."/>
            <person name="Saunders E."/>
            <person name="Tapia R."/>
            <person name="Tesmer J.G."/>
            <person name="Thayer N."/>
            <person name="Thompson L.S."/>
            <person name="Tice H."/>
            <person name="Ticknor L.O."/>
            <person name="Wills P.L."/>
            <person name="Brettin T.S."/>
            <person name="Gilna P."/>
        </authorList>
    </citation>
    <scope>NUCLEOTIDE SEQUENCE [LARGE SCALE GENOMIC DNA]</scope>
    <source>
        <strain evidence="3">ZK / E33L</strain>
    </source>
</reference>
<feature type="transmembrane region" description="Helical" evidence="1">
    <location>
        <begin position="45"/>
        <end position="63"/>
    </location>
</feature>
<dbReference type="Proteomes" id="UP000002612">
    <property type="component" value="Chromosome"/>
</dbReference>
<sequence length="71" mass="8043">MRTGGLYMNKRLNVLMKITPFLSVLFILIGISMAIFGALDHNHKMFMGSLFVIVQAALVITYTKMFKKIGF</sequence>
<organism evidence="2 3">
    <name type="scientific">Bacillus cereus (strain ZK / E33L)</name>
    <dbReference type="NCBI Taxonomy" id="288681"/>
    <lineage>
        <taxon>Bacteria</taxon>
        <taxon>Bacillati</taxon>
        <taxon>Bacillota</taxon>
        <taxon>Bacilli</taxon>
        <taxon>Bacillales</taxon>
        <taxon>Bacillaceae</taxon>
        <taxon>Bacillus</taxon>
        <taxon>Bacillus cereus group</taxon>
    </lineage>
</organism>
<dbReference type="KEGG" id="bcz:BCE33L1836"/>
<name>Q63CD6_BACCZ</name>
<dbReference type="AlphaFoldDB" id="Q63CD6"/>
<evidence type="ECO:0000256" key="1">
    <source>
        <dbReference type="SAM" id="Phobius"/>
    </source>
</evidence>
<dbReference type="EMBL" id="CP000001">
    <property type="protein sequence ID" value="AAU18417.1"/>
    <property type="molecule type" value="Genomic_DNA"/>
</dbReference>
<keyword evidence="1" id="KW-0812">Transmembrane</keyword>
<proteinExistence type="predicted"/>
<protein>
    <submittedName>
        <fullName evidence="2">Group-specific protein</fullName>
    </submittedName>
</protein>
<keyword evidence="1" id="KW-0472">Membrane</keyword>
<evidence type="ECO:0000313" key="3">
    <source>
        <dbReference type="Proteomes" id="UP000002612"/>
    </source>
</evidence>
<evidence type="ECO:0000313" key="2">
    <source>
        <dbReference type="EMBL" id="AAU18417.1"/>
    </source>
</evidence>
<gene>
    <name evidence="2" type="ordered locus">BCE33L1836</name>
</gene>
<keyword evidence="1" id="KW-1133">Transmembrane helix</keyword>